<dbReference type="RefSeq" id="XP_029737299.1">
    <property type="nucleotide sequence ID" value="XM_029886068.1"/>
</dbReference>
<evidence type="ECO:0000256" key="1">
    <source>
        <dbReference type="SAM" id="MobiDB-lite"/>
    </source>
</evidence>
<comment type="caution">
    <text evidence="2">The sequence shown here is derived from an EMBL/GenBank/DDBJ whole genome shotgun (WGS) entry which is preliminary data.</text>
</comment>
<dbReference type="OrthoDB" id="2556825at2759"/>
<dbReference type="AlphaFoldDB" id="A0A4U7KMD2"/>
<feature type="compositionally biased region" description="Low complexity" evidence="1">
    <location>
        <begin position="473"/>
        <end position="483"/>
    </location>
</feature>
<proteinExistence type="predicted"/>
<feature type="compositionally biased region" description="Low complexity" evidence="1">
    <location>
        <begin position="509"/>
        <end position="526"/>
    </location>
</feature>
<protein>
    <submittedName>
        <fullName evidence="2">Uncharacterized protein</fullName>
    </submittedName>
</protein>
<organism evidence="2 3">
    <name type="scientific">Sporisorium graminicola</name>
    <dbReference type="NCBI Taxonomy" id="280036"/>
    <lineage>
        <taxon>Eukaryota</taxon>
        <taxon>Fungi</taxon>
        <taxon>Dikarya</taxon>
        <taxon>Basidiomycota</taxon>
        <taxon>Ustilaginomycotina</taxon>
        <taxon>Ustilaginomycetes</taxon>
        <taxon>Ustilaginales</taxon>
        <taxon>Ustilaginaceae</taxon>
        <taxon>Sporisorium</taxon>
    </lineage>
</organism>
<evidence type="ECO:0000313" key="2">
    <source>
        <dbReference type="EMBL" id="TKY85314.1"/>
    </source>
</evidence>
<name>A0A4U7KMD2_9BASI</name>
<reference evidence="2 3" key="1">
    <citation type="submission" date="2019-05" db="EMBL/GenBank/DDBJ databases">
        <title>Sporisorium graminicola CBS 10092 draft sequencing and annotation.</title>
        <authorList>
            <person name="Solano-Gonzalez S."/>
            <person name="Caddick M.X."/>
            <person name="Darby A."/>
        </authorList>
    </citation>
    <scope>NUCLEOTIDE SEQUENCE [LARGE SCALE GENOMIC DNA]</scope>
    <source>
        <strain evidence="2 3">CBS 10092</strain>
    </source>
</reference>
<dbReference type="EMBL" id="SRRM01000020">
    <property type="protein sequence ID" value="TKY85314.1"/>
    <property type="molecule type" value="Genomic_DNA"/>
</dbReference>
<gene>
    <name evidence="2" type="ORF">EX895_005476</name>
</gene>
<keyword evidence="3" id="KW-1185">Reference proteome</keyword>
<dbReference type="Proteomes" id="UP000306050">
    <property type="component" value="Chromosome SGRAM_7"/>
</dbReference>
<dbReference type="GeneID" id="40728371"/>
<feature type="region of interest" description="Disordered" evidence="1">
    <location>
        <begin position="381"/>
        <end position="483"/>
    </location>
</feature>
<dbReference type="KEGG" id="sgra:EX895_005476"/>
<sequence>MVAALPVEIVDLILRQSLHNDQHYPARTSYLSKPLRKSESPIDVQQAATVSALSRRYRDVFQPHLYRHVTLSTARALQRFAHTIASRPELGTNVRSLLILCADDAEPSRTSTSGRETQTVADEILSACTGATHLLLSCDQFGELSRGLYKLCRPTDLTLVNVTQVDDLLGLITRHRDLTAVTLQNDPRIRAILASSSSTSITAASQLLDASSSSASVLTTEQAALAPRAEQHSLTHLHLVHFDARLLHRLVTLSSLTHVVLTHPHVPERRPGAPGLAVVPRSHLMLLLASGNVARVVVRADLPTCIRIMDEIAPIDDRKLVFRPIRSEGDGLAWQQQLQRMQGREESVARLGSEISALYDSMATSEVDLLAEFHARLVRPARGTASPASSAEEPDTSRGSSGRTGRSSDSSGPGTSTSGSGSGSGSTGSGEDDLAEPPGHSRQQQQQQHDDPSTDDESYGSQHSDNPPPPIPTTSATGATTAPPLNIPIEELLRSERFTPAGLPGPRPAASSHTSSGTGQTSSASHRTNPARRRGFTSRTRTTLTTTAFALRKTDLRGATQRNIDVCTALYDALLAEAAAAGGSGGGGAAAAHTQMGVW</sequence>
<evidence type="ECO:0000313" key="3">
    <source>
        <dbReference type="Proteomes" id="UP000306050"/>
    </source>
</evidence>
<accession>A0A4U7KMD2</accession>
<feature type="region of interest" description="Disordered" evidence="1">
    <location>
        <begin position="498"/>
        <end position="540"/>
    </location>
</feature>
<feature type="compositionally biased region" description="Low complexity" evidence="1">
    <location>
        <begin position="397"/>
        <end position="419"/>
    </location>
</feature>